<dbReference type="InterPro" id="IPR036116">
    <property type="entry name" value="FN3_sf"/>
</dbReference>
<dbReference type="PROSITE" id="PS50835">
    <property type="entry name" value="IG_LIKE"/>
    <property type="match status" value="1"/>
</dbReference>
<keyword evidence="1" id="KW-0812">Transmembrane</keyword>
<name>A0A6P8HJ40_ACTTE</name>
<dbReference type="InterPro" id="IPR036179">
    <property type="entry name" value="Ig-like_dom_sf"/>
</dbReference>
<dbReference type="AlphaFoldDB" id="A0A6P8HJ40"/>
<dbReference type="Gene3D" id="2.60.40.10">
    <property type="entry name" value="Immunoglobulins"/>
    <property type="match status" value="1"/>
</dbReference>
<dbReference type="KEGG" id="aten:116291797"/>
<dbReference type="Proteomes" id="UP000515163">
    <property type="component" value="Unplaced"/>
</dbReference>
<keyword evidence="2" id="KW-0732">Signal</keyword>
<evidence type="ECO:0000256" key="1">
    <source>
        <dbReference type="SAM" id="Phobius"/>
    </source>
</evidence>
<accession>A0A6P8HJ40</accession>
<feature type="transmembrane region" description="Helical" evidence="1">
    <location>
        <begin position="304"/>
        <end position="324"/>
    </location>
</feature>
<evidence type="ECO:0000256" key="2">
    <source>
        <dbReference type="SAM" id="SignalP"/>
    </source>
</evidence>
<evidence type="ECO:0000313" key="4">
    <source>
        <dbReference type="Proteomes" id="UP000515163"/>
    </source>
</evidence>
<keyword evidence="4" id="KW-1185">Reference proteome</keyword>
<reference evidence="5" key="1">
    <citation type="submission" date="2025-08" db="UniProtKB">
        <authorList>
            <consortium name="RefSeq"/>
        </authorList>
    </citation>
    <scope>IDENTIFICATION</scope>
    <source>
        <tissue evidence="5">Tentacle</tissue>
    </source>
</reference>
<dbReference type="SUPFAM" id="SSF48726">
    <property type="entry name" value="Immunoglobulin"/>
    <property type="match status" value="1"/>
</dbReference>
<keyword evidence="1" id="KW-0472">Membrane</keyword>
<feature type="chain" id="PRO_5027717387" evidence="2">
    <location>
        <begin position="27"/>
        <end position="378"/>
    </location>
</feature>
<dbReference type="RefSeq" id="XP_031554868.1">
    <property type="nucleotide sequence ID" value="XM_031699008.1"/>
</dbReference>
<evidence type="ECO:0000313" key="5">
    <source>
        <dbReference type="RefSeq" id="XP_031554868.1"/>
    </source>
</evidence>
<sequence length="378" mass="42795">MRRALVFANFSFFALLLSCQLIQGEAAVTTKARSTSTTLRPTSSSVETSPRFTTPYKELTTVQPNDTAHTHAFVPKVCEVNALNNSSRKQEEGNVHWLASSPVLISQENTPIDLKCHFCLIKPMTWTKVLWYKDDKPIKNVQTGTFHISHPRNNADEGVYKCNVVTPDNQTASLTMTLIINKDSRFSTIPSIWIRNETFSQSTFMSWLVRGHGIFDSVKLIVKIRRLDSPIWEYKRYYVQYISGSTELRDLIPSTQYMVNITAVNSDGIKEECRCVIFWSNAWNSTEGYNCGFLGLDLSTRRTLGLVFGALGLLFTISAIYCCIVHQACDVVHSHEGYEQPDDQQQYENKDDDCGLTNNYKDSGSLYSSNSQNQIINL</sequence>
<organism evidence="4 5">
    <name type="scientific">Actinia tenebrosa</name>
    <name type="common">Australian red waratah sea anemone</name>
    <dbReference type="NCBI Taxonomy" id="6105"/>
    <lineage>
        <taxon>Eukaryota</taxon>
        <taxon>Metazoa</taxon>
        <taxon>Cnidaria</taxon>
        <taxon>Anthozoa</taxon>
        <taxon>Hexacorallia</taxon>
        <taxon>Actiniaria</taxon>
        <taxon>Actiniidae</taxon>
        <taxon>Actinia</taxon>
    </lineage>
</organism>
<dbReference type="OrthoDB" id="10519209at2759"/>
<feature type="domain" description="Ig-like" evidence="3">
    <location>
        <begin position="75"/>
        <end position="175"/>
    </location>
</feature>
<dbReference type="InterPro" id="IPR013783">
    <property type="entry name" value="Ig-like_fold"/>
</dbReference>
<gene>
    <name evidence="5" type="primary">LOC116291797</name>
</gene>
<keyword evidence="1" id="KW-1133">Transmembrane helix</keyword>
<dbReference type="InterPro" id="IPR007110">
    <property type="entry name" value="Ig-like_dom"/>
</dbReference>
<evidence type="ECO:0000259" key="3">
    <source>
        <dbReference type="PROSITE" id="PS50835"/>
    </source>
</evidence>
<proteinExistence type="predicted"/>
<dbReference type="GeneID" id="116291797"/>
<dbReference type="PROSITE" id="PS51257">
    <property type="entry name" value="PROKAR_LIPOPROTEIN"/>
    <property type="match status" value="1"/>
</dbReference>
<dbReference type="InParanoid" id="A0A6P8HJ40"/>
<protein>
    <submittedName>
        <fullName evidence="5">Uncharacterized protein LOC116291797 isoform X1</fullName>
    </submittedName>
</protein>
<feature type="signal peptide" evidence="2">
    <location>
        <begin position="1"/>
        <end position="26"/>
    </location>
</feature>
<dbReference type="SUPFAM" id="SSF49265">
    <property type="entry name" value="Fibronectin type III"/>
    <property type="match status" value="1"/>
</dbReference>